<evidence type="ECO:0008006" key="3">
    <source>
        <dbReference type="Google" id="ProtNLM"/>
    </source>
</evidence>
<dbReference type="RefSeq" id="WP_100233499.1">
    <property type="nucleotide sequence ID" value="NZ_PGVG01000015.1"/>
</dbReference>
<accession>A0A2M8R769</accession>
<dbReference type="OrthoDB" id="8265080at2"/>
<dbReference type="EMBL" id="PGVG01000015">
    <property type="protein sequence ID" value="PJG53648.1"/>
    <property type="molecule type" value="Genomic_DNA"/>
</dbReference>
<name>A0A2M8R769_9BRAD</name>
<organism evidence="1 2">
    <name type="scientific">Bradyrhizobium forestalis</name>
    <dbReference type="NCBI Taxonomy" id="1419263"/>
    <lineage>
        <taxon>Bacteria</taxon>
        <taxon>Pseudomonadati</taxon>
        <taxon>Pseudomonadota</taxon>
        <taxon>Alphaproteobacteria</taxon>
        <taxon>Hyphomicrobiales</taxon>
        <taxon>Nitrobacteraceae</taxon>
        <taxon>Bradyrhizobium</taxon>
    </lineage>
</organism>
<dbReference type="Proteomes" id="UP000231194">
    <property type="component" value="Unassembled WGS sequence"/>
</dbReference>
<evidence type="ECO:0000313" key="2">
    <source>
        <dbReference type="Proteomes" id="UP000231194"/>
    </source>
</evidence>
<evidence type="ECO:0000313" key="1">
    <source>
        <dbReference type="EMBL" id="PJG53648.1"/>
    </source>
</evidence>
<gene>
    <name evidence="1" type="ORF">CVM73_19550</name>
</gene>
<keyword evidence="2" id="KW-1185">Reference proteome</keyword>
<dbReference type="AlphaFoldDB" id="A0A2M8R769"/>
<sequence length="81" mass="9185">MSKAREFIDFWTENSIHAVEQYRTAGASQDVAELSRRLVEAAKGQDISEADLQAEIGEISDYIRDRLKAANKAESERWKPS</sequence>
<protein>
    <recommendedName>
        <fullName evidence="3">DUF768 domain-containing protein</fullName>
    </recommendedName>
</protein>
<comment type="caution">
    <text evidence="1">The sequence shown here is derived from an EMBL/GenBank/DDBJ whole genome shotgun (WGS) entry which is preliminary data.</text>
</comment>
<reference evidence="1 2" key="1">
    <citation type="submission" date="2017-11" db="EMBL/GenBank/DDBJ databases">
        <title>Bradyrhizobium forestalis sp. nov., an efficient nitrogen-fixing bacterium isolated from nodules of forest legume species in the Amazon.</title>
        <authorList>
            <person name="Costa E.M."/>
            <person name="Guimaraes A."/>
            <person name="Carvalho T.S."/>
            <person name="Rodrigues T.L."/>
            <person name="Ribeiro P.R.A."/>
            <person name="Lebbe L."/>
            <person name="Willems A."/>
            <person name="Moreira F.M.S."/>
        </authorList>
    </citation>
    <scope>NUCLEOTIDE SEQUENCE [LARGE SCALE GENOMIC DNA]</scope>
    <source>
        <strain evidence="1 2">INPA54B</strain>
    </source>
</reference>
<proteinExistence type="predicted"/>